<dbReference type="RefSeq" id="WP_356711806.1">
    <property type="nucleotide sequence ID" value="NZ_JBEXIP010000032.1"/>
</dbReference>
<comment type="caution">
    <text evidence="1">The sequence shown here is derived from an EMBL/GenBank/DDBJ whole genome shotgun (WGS) entry which is preliminary data.</text>
</comment>
<name>A0ABV2UGQ9_9ACTN</name>
<reference evidence="1 2" key="1">
    <citation type="submission" date="2024-06" db="EMBL/GenBank/DDBJ databases">
        <title>The Natural Products Discovery Center: Release of the First 8490 Sequenced Strains for Exploring Actinobacteria Biosynthetic Diversity.</title>
        <authorList>
            <person name="Kalkreuter E."/>
            <person name="Kautsar S.A."/>
            <person name="Yang D."/>
            <person name="Bader C.D."/>
            <person name="Teijaro C.N."/>
            <person name="Fluegel L."/>
            <person name="Davis C.M."/>
            <person name="Simpson J.R."/>
            <person name="Lauterbach L."/>
            <person name="Steele A.D."/>
            <person name="Gui C."/>
            <person name="Meng S."/>
            <person name="Li G."/>
            <person name="Viehrig K."/>
            <person name="Ye F."/>
            <person name="Su P."/>
            <person name="Kiefer A.F."/>
            <person name="Nichols A."/>
            <person name="Cepeda A.J."/>
            <person name="Yan W."/>
            <person name="Fan B."/>
            <person name="Jiang Y."/>
            <person name="Adhikari A."/>
            <person name="Zheng C.-J."/>
            <person name="Schuster L."/>
            <person name="Cowan T.M."/>
            <person name="Smanski M.J."/>
            <person name="Chevrette M.G."/>
            <person name="De Carvalho L.P.S."/>
            <person name="Shen B."/>
        </authorList>
    </citation>
    <scope>NUCLEOTIDE SEQUENCE [LARGE SCALE GENOMIC DNA]</scope>
    <source>
        <strain evidence="1 2">NPDC005137</strain>
    </source>
</reference>
<organism evidence="1 2">
    <name type="scientific">Streptomyces sp. 900116325</name>
    <dbReference type="NCBI Taxonomy" id="3154295"/>
    <lineage>
        <taxon>Bacteria</taxon>
        <taxon>Bacillati</taxon>
        <taxon>Actinomycetota</taxon>
        <taxon>Actinomycetes</taxon>
        <taxon>Kitasatosporales</taxon>
        <taxon>Streptomycetaceae</taxon>
        <taxon>Streptomyces</taxon>
    </lineage>
</organism>
<dbReference type="Pfam" id="PF21813">
    <property type="entry name" value="DUF6882"/>
    <property type="match status" value="1"/>
</dbReference>
<evidence type="ECO:0000313" key="2">
    <source>
        <dbReference type="Proteomes" id="UP001550044"/>
    </source>
</evidence>
<dbReference type="EMBL" id="JBEXIP010000032">
    <property type="protein sequence ID" value="MET8437025.1"/>
    <property type="molecule type" value="Genomic_DNA"/>
</dbReference>
<evidence type="ECO:0000313" key="1">
    <source>
        <dbReference type="EMBL" id="MET8437025.1"/>
    </source>
</evidence>
<keyword evidence="2" id="KW-1185">Reference proteome</keyword>
<dbReference type="InterPro" id="IPR049249">
    <property type="entry name" value="DUF6882"/>
</dbReference>
<protein>
    <submittedName>
        <fullName evidence="1">DUF6882 domain-containing protein</fullName>
    </submittedName>
</protein>
<accession>A0ABV2UGQ9</accession>
<proteinExistence type="predicted"/>
<sequence length="195" mass="20781">MREADWSVASGRLRGMGMFKRTKKSESAAQAGDQANLSTLLLQGADMIDQLARAHMSWGLGSADRWGLDQRTGLITWTFSDITATAPAQILGSFSPASGSWLWAWANDSILPKMSRDARRVREWAEAHGHLALAQPKIDADEQAAATLAALAVRVTEATGFYRGPGGNSVAIITFGPVTLAAADGSTSTFDTDID</sequence>
<dbReference type="Proteomes" id="UP001550044">
    <property type="component" value="Unassembled WGS sequence"/>
</dbReference>
<gene>
    <name evidence="1" type="ORF">ABZV61_30535</name>
</gene>